<dbReference type="GO" id="GO:0003677">
    <property type="term" value="F:DNA binding"/>
    <property type="evidence" value="ECO:0007669"/>
    <property type="project" value="UniProtKB-KW"/>
</dbReference>
<dbReference type="InterPro" id="IPR036390">
    <property type="entry name" value="WH_DNA-bd_sf"/>
</dbReference>
<evidence type="ECO:0000256" key="1">
    <source>
        <dbReference type="ARBA" id="ARBA00005384"/>
    </source>
</evidence>
<dbReference type="SMART" id="SM00345">
    <property type="entry name" value="HTH_GNTR"/>
    <property type="match status" value="1"/>
</dbReference>
<comment type="similarity">
    <text evidence="1">In the C-terminal section; belongs to the class-I pyridoxal-phosphate-dependent aminotransferase family.</text>
</comment>
<evidence type="ECO:0000256" key="4">
    <source>
        <dbReference type="ARBA" id="ARBA00023125"/>
    </source>
</evidence>
<dbReference type="InterPro" id="IPR015421">
    <property type="entry name" value="PyrdxlP-dep_Trfase_major"/>
</dbReference>
<dbReference type="GO" id="GO:0008483">
    <property type="term" value="F:transaminase activity"/>
    <property type="evidence" value="ECO:0007669"/>
    <property type="project" value="UniProtKB-KW"/>
</dbReference>
<gene>
    <name evidence="7" type="ORF">DYI37_00220</name>
</gene>
<dbReference type="InterPro" id="IPR000524">
    <property type="entry name" value="Tscrpt_reg_HTH_GntR"/>
</dbReference>
<dbReference type="Pfam" id="PF00392">
    <property type="entry name" value="GntR"/>
    <property type="match status" value="1"/>
</dbReference>
<dbReference type="Gene3D" id="3.40.640.10">
    <property type="entry name" value="Type I PLP-dependent aspartate aminotransferase-like (Major domain)"/>
    <property type="match status" value="1"/>
</dbReference>
<sequence>MAGEKTRAAAIVDELSARLAAGLYKIGERMPSVRRAAVEHGVSKNTMAEAYDRLVGQGLLQARAGSGYYVSRRNVPATSAGSKNIVAAVDIVSLLREQLDRHYEVRPGDGRPPSSWMEGSELRRQFAGFKTAKAQAEDFGYGSTKGFEPLRDRLRLMLMDRSIRADPDGILLTHGANHGMDLIIRHLLEPGDTVFVDDPGYYPLFAKLALAKVEAVGIRRTPDGPDLDDLKRKLATHRPKLFFTQSQAHNPTGGSLEPPVAFGLLQAAEQWGFLIVENDAFADIVPPAFSRLAALDQLNRVLYLGTFSKTLSASLRCGFIAGHPSLIGPLTDMKILTCVATSDHVERFVFNLIQSGQYLRHLRRLRSRVETANAATVTELEAIGLGVRTSRVPGFYVWAELDPALDEIAVCRAAAEESIFLAPGSVFSPNRAEPSPPAIRVNVAYGADPRLLAFLEKYVAGQPRHFQKPK</sequence>
<accession>A0A371X9S1</accession>
<dbReference type="PANTHER" id="PTHR46577:SF2">
    <property type="entry name" value="TRANSCRIPTIONAL REGULATORY PROTEIN"/>
    <property type="match status" value="1"/>
</dbReference>
<dbReference type="InterPro" id="IPR036388">
    <property type="entry name" value="WH-like_DNA-bd_sf"/>
</dbReference>
<dbReference type="PANTHER" id="PTHR46577">
    <property type="entry name" value="HTH-TYPE TRANSCRIPTIONAL REGULATORY PROTEIN GABR"/>
    <property type="match status" value="1"/>
</dbReference>
<dbReference type="RefSeq" id="WP_116681205.1">
    <property type="nucleotide sequence ID" value="NZ_QURL01000001.1"/>
</dbReference>
<keyword evidence="8" id="KW-1185">Reference proteome</keyword>
<dbReference type="Pfam" id="PF00155">
    <property type="entry name" value="Aminotran_1_2"/>
    <property type="match status" value="1"/>
</dbReference>
<keyword evidence="7" id="KW-0032">Aminotransferase</keyword>
<keyword evidence="3" id="KW-0805">Transcription regulation</keyword>
<dbReference type="EMBL" id="QURL01000001">
    <property type="protein sequence ID" value="RFC65956.1"/>
    <property type="molecule type" value="Genomic_DNA"/>
</dbReference>
<evidence type="ECO:0000256" key="2">
    <source>
        <dbReference type="ARBA" id="ARBA00022898"/>
    </source>
</evidence>
<dbReference type="SUPFAM" id="SSF53383">
    <property type="entry name" value="PLP-dependent transferases"/>
    <property type="match status" value="1"/>
</dbReference>
<dbReference type="InterPro" id="IPR004839">
    <property type="entry name" value="Aminotransferase_I/II_large"/>
</dbReference>
<dbReference type="SUPFAM" id="SSF46785">
    <property type="entry name" value="Winged helix' DNA-binding domain"/>
    <property type="match status" value="1"/>
</dbReference>
<comment type="caution">
    <text evidence="7">The sequence shown here is derived from an EMBL/GenBank/DDBJ whole genome shotgun (WGS) entry which is preliminary data.</text>
</comment>
<evidence type="ECO:0000313" key="8">
    <source>
        <dbReference type="Proteomes" id="UP000264310"/>
    </source>
</evidence>
<dbReference type="Gene3D" id="1.10.10.10">
    <property type="entry name" value="Winged helix-like DNA-binding domain superfamily/Winged helix DNA-binding domain"/>
    <property type="match status" value="1"/>
</dbReference>
<dbReference type="AlphaFoldDB" id="A0A371X9S1"/>
<evidence type="ECO:0000259" key="6">
    <source>
        <dbReference type="PROSITE" id="PS50949"/>
    </source>
</evidence>
<keyword evidence="4" id="KW-0238">DNA-binding</keyword>
<name>A0A371X9S1_9HYPH</name>
<dbReference type="PROSITE" id="PS50949">
    <property type="entry name" value="HTH_GNTR"/>
    <property type="match status" value="1"/>
</dbReference>
<protein>
    <submittedName>
        <fullName evidence="7">PLP-dependent aminotransferase family protein</fullName>
    </submittedName>
</protein>
<feature type="domain" description="HTH gntR-type" evidence="6">
    <location>
        <begin position="5"/>
        <end position="73"/>
    </location>
</feature>
<keyword evidence="5" id="KW-0804">Transcription</keyword>
<keyword evidence="7" id="KW-0808">Transferase</keyword>
<dbReference type="InterPro" id="IPR051446">
    <property type="entry name" value="HTH_trans_reg/aminotransferase"/>
</dbReference>
<dbReference type="OrthoDB" id="9802328at2"/>
<dbReference type="CDD" id="cd07377">
    <property type="entry name" value="WHTH_GntR"/>
    <property type="match status" value="1"/>
</dbReference>
<reference evidence="7 8" key="1">
    <citation type="submission" date="2018-08" db="EMBL/GenBank/DDBJ databases">
        <title>Fulvimarina sp. 85, whole genome shotgun sequence.</title>
        <authorList>
            <person name="Tuo L."/>
        </authorList>
    </citation>
    <scope>NUCLEOTIDE SEQUENCE [LARGE SCALE GENOMIC DNA]</scope>
    <source>
        <strain evidence="7 8">85</strain>
    </source>
</reference>
<evidence type="ECO:0000313" key="7">
    <source>
        <dbReference type="EMBL" id="RFC65956.1"/>
    </source>
</evidence>
<keyword evidence="2" id="KW-0663">Pyridoxal phosphate</keyword>
<organism evidence="7 8">
    <name type="scientific">Fulvimarina endophytica</name>
    <dbReference type="NCBI Taxonomy" id="2293836"/>
    <lineage>
        <taxon>Bacteria</taxon>
        <taxon>Pseudomonadati</taxon>
        <taxon>Pseudomonadota</taxon>
        <taxon>Alphaproteobacteria</taxon>
        <taxon>Hyphomicrobiales</taxon>
        <taxon>Aurantimonadaceae</taxon>
        <taxon>Fulvimarina</taxon>
    </lineage>
</organism>
<evidence type="ECO:0000256" key="5">
    <source>
        <dbReference type="ARBA" id="ARBA00023163"/>
    </source>
</evidence>
<dbReference type="InterPro" id="IPR015424">
    <property type="entry name" value="PyrdxlP-dep_Trfase"/>
</dbReference>
<dbReference type="Proteomes" id="UP000264310">
    <property type="component" value="Unassembled WGS sequence"/>
</dbReference>
<dbReference type="GO" id="GO:0003700">
    <property type="term" value="F:DNA-binding transcription factor activity"/>
    <property type="evidence" value="ECO:0007669"/>
    <property type="project" value="InterPro"/>
</dbReference>
<evidence type="ECO:0000256" key="3">
    <source>
        <dbReference type="ARBA" id="ARBA00023015"/>
    </source>
</evidence>
<dbReference type="CDD" id="cd00609">
    <property type="entry name" value="AAT_like"/>
    <property type="match status" value="1"/>
</dbReference>
<dbReference type="GO" id="GO:0030170">
    <property type="term" value="F:pyridoxal phosphate binding"/>
    <property type="evidence" value="ECO:0007669"/>
    <property type="project" value="InterPro"/>
</dbReference>
<proteinExistence type="inferred from homology"/>